<evidence type="ECO:0000256" key="3">
    <source>
        <dbReference type="ARBA" id="ARBA00022475"/>
    </source>
</evidence>
<dbReference type="AlphaFoldDB" id="A0A6J7EUQ9"/>
<evidence type="ECO:0000256" key="1">
    <source>
        <dbReference type="ARBA" id="ARBA00004429"/>
    </source>
</evidence>
<keyword evidence="3" id="KW-1003">Cell membrane</keyword>
<dbReference type="GO" id="GO:0015920">
    <property type="term" value="P:lipopolysaccharide transport"/>
    <property type="evidence" value="ECO:0007669"/>
    <property type="project" value="TreeGrafter"/>
</dbReference>
<dbReference type="PANTHER" id="PTHR30413">
    <property type="entry name" value="INNER MEMBRANE TRANSPORT PERMEASE"/>
    <property type="match status" value="1"/>
</dbReference>
<protein>
    <submittedName>
        <fullName evidence="10">Unannotated protein</fullName>
    </submittedName>
</protein>
<keyword evidence="7 8" id="KW-0472">Membrane</keyword>
<feature type="transmembrane region" description="Helical" evidence="8">
    <location>
        <begin position="86"/>
        <end position="107"/>
    </location>
</feature>
<proteinExistence type="predicted"/>
<dbReference type="GO" id="GO:0005886">
    <property type="term" value="C:plasma membrane"/>
    <property type="evidence" value="ECO:0007669"/>
    <property type="project" value="UniProtKB-SubCell"/>
</dbReference>
<evidence type="ECO:0000259" key="9">
    <source>
        <dbReference type="PROSITE" id="PS51012"/>
    </source>
</evidence>
<accession>A0A6J7EUQ9</accession>
<sequence length="282" mass="30365">MVAMSSRPLDEPVLRIRPRRGFASLNLGSLWTHRELLQRFTGRDLTLRYRQTALGVIWVVLQPLLGAGAFSFVFGAIAGFSSSGGTPYFVFAFAGLTAWGLFYNVLTRASGSLVANAPLVSKVFFPRLILPCSTVGSSLVDFAVALVMLAVLVLIGGASTGWALLTLPLWVAVIIAQALGIGVLLSALMVRYRDVQYVLPVASQLLLFASPVAYTLAAVSHRGRAWLQVNPLTGVLEAFRWSTLGGQEFPVSALYSAGWAVVLVLGGFALFARMERQFADVI</sequence>
<evidence type="ECO:0000256" key="5">
    <source>
        <dbReference type="ARBA" id="ARBA00022692"/>
    </source>
</evidence>
<feature type="domain" description="ABC transmembrane type-2" evidence="9">
    <location>
        <begin position="54"/>
        <end position="274"/>
    </location>
</feature>
<evidence type="ECO:0000313" key="10">
    <source>
        <dbReference type="EMBL" id="CAB4887392.1"/>
    </source>
</evidence>
<feature type="transmembrane region" description="Helical" evidence="8">
    <location>
        <begin position="128"/>
        <end position="155"/>
    </location>
</feature>
<dbReference type="Pfam" id="PF01061">
    <property type="entry name" value="ABC2_membrane"/>
    <property type="match status" value="1"/>
</dbReference>
<keyword evidence="4" id="KW-0997">Cell inner membrane</keyword>
<dbReference type="EMBL" id="CAFBLP010000081">
    <property type="protein sequence ID" value="CAB4887392.1"/>
    <property type="molecule type" value="Genomic_DNA"/>
</dbReference>
<feature type="transmembrane region" description="Helical" evidence="8">
    <location>
        <begin position="253"/>
        <end position="272"/>
    </location>
</feature>
<evidence type="ECO:0000256" key="2">
    <source>
        <dbReference type="ARBA" id="ARBA00022448"/>
    </source>
</evidence>
<evidence type="ECO:0000256" key="6">
    <source>
        <dbReference type="ARBA" id="ARBA00022989"/>
    </source>
</evidence>
<dbReference type="GO" id="GO:0140359">
    <property type="term" value="F:ABC-type transporter activity"/>
    <property type="evidence" value="ECO:0007669"/>
    <property type="project" value="InterPro"/>
</dbReference>
<evidence type="ECO:0000256" key="7">
    <source>
        <dbReference type="ARBA" id="ARBA00023136"/>
    </source>
</evidence>
<dbReference type="InterPro" id="IPR013525">
    <property type="entry name" value="ABC2_TM"/>
</dbReference>
<evidence type="ECO:0000256" key="8">
    <source>
        <dbReference type="SAM" id="Phobius"/>
    </source>
</evidence>
<evidence type="ECO:0000256" key="4">
    <source>
        <dbReference type="ARBA" id="ARBA00022519"/>
    </source>
</evidence>
<comment type="subcellular location">
    <subcellularLocation>
        <location evidence="1">Cell inner membrane</location>
        <topology evidence="1">Multi-pass membrane protein</topology>
    </subcellularLocation>
</comment>
<keyword evidence="5 8" id="KW-0812">Transmembrane</keyword>
<feature type="transmembrane region" description="Helical" evidence="8">
    <location>
        <begin position="53"/>
        <end position="80"/>
    </location>
</feature>
<name>A0A6J7EUQ9_9ZZZZ</name>
<keyword evidence="6 8" id="KW-1133">Transmembrane helix</keyword>
<keyword evidence="2" id="KW-0813">Transport</keyword>
<gene>
    <name evidence="10" type="ORF">UFOPK3376_02489</name>
</gene>
<dbReference type="PROSITE" id="PS51012">
    <property type="entry name" value="ABC_TM2"/>
    <property type="match status" value="1"/>
</dbReference>
<feature type="transmembrane region" description="Helical" evidence="8">
    <location>
        <begin position="167"/>
        <end position="190"/>
    </location>
</feature>
<feature type="transmembrane region" description="Helical" evidence="8">
    <location>
        <begin position="197"/>
        <end position="217"/>
    </location>
</feature>
<dbReference type="PANTHER" id="PTHR30413:SF8">
    <property type="entry name" value="TRANSPORT PERMEASE PROTEIN"/>
    <property type="match status" value="1"/>
</dbReference>
<dbReference type="InterPro" id="IPR047817">
    <property type="entry name" value="ABC2_TM_bact-type"/>
</dbReference>
<reference evidence="10" key="1">
    <citation type="submission" date="2020-05" db="EMBL/GenBank/DDBJ databases">
        <authorList>
            <person name="Chiriac C."/>
            <person name="Salcher M."/>
            <person name="Ghai R."/>
            <person name="Kavagutti S V."/>
        </authorList>
    </citation>
    <scope>NUCLEOTIDE SEQUENCE</scope>
</reference>
<organism evidence="10">
    <name type="scientific">freshwater metagenome</name>
    <dbReference type="NCBI Taxonomy" id="449393"/>
    <lineage>
        <taxon>unclassified sequences</taxon>
        <taxon>metagenomes</taxon>
        <taxon>ecological metagenomes</taxon>
    </lineage>
</organism>